<dbReference type="EMBL" id="JAODAN010000006">
    <property type="protein sequence ID" value="KAK1923679.1"/>
    <property type="molecule type" value="Genomic_DNA"/>
</dbReference>
<organism evidence="13 14">
    <name type="scientific">Papiliotrema laurentii</name>
    <name type="common">Cryptococcus laurentii</name>
    <dbReference type="NCBI Taxonomy" id="5418"/>
    <lineage>
        <taxon>Eukaryota</taxon>
        <taxon>Fungi</taxon>
        <taxon>Dikarya</taxon>
        <taxon>Basidiomycota</taxon>
        <taxon>Agaricomycotina</taxon>
        <taxon>Tremellomycetes</taxon>
        <taxon>Tremellales</taxon>
        <taxon>Rhynchogastremaceae</taxon>
        <taxon>Papiliotrema</taxon>
    </lineage>
</organism>
<dbReference type="InterPro" id="IPR009346">
    <property type="entry name" value="GRIM-19"/>
</dbReference>
<evidence type="ECO:0000256" key="3">
    <source>
        <dbReference type="ARBA" id="ARBA00022448"/>
    </source>
</evidence>
<sequence>MSGGPSYTRAPHGHLQDMPPVGGYEQVRYKRNLPIRGPSGLVIFGATIAVCTFGFYRYGQGVVEKRELNREKAWSRIHLVPLLLAEQDRDAYRRQQAALAREKEIMKDVEGWEAGKSVYNTKRYTPASIAVL</sequence>
<accession>A0AAD9CZM4</accession>
<evidence type="ECO:0000256" key="9">
    <source>
        <dbReference type="ARBA" id="ARBA00023128"/>
    </source>
</evidence>
<evidence type="ECO:0000256" key="4">
    <source>
        <dbReference type="ARBA" id="ARBA00022660"/>
    </source>
</evidence>
<gene>
    <name evidence="13" type="ORF">DB88DRAFT_492055</name>
</gene>
<name>A0AAD9CZM4_PAPLA</name>
<dbReference type="AlphaFoldDB" id="A0AAD9CZM4"/>
<protein>
    <recommendedName>
        <fullName evidence="11">NADH dehydrogenase [ubiquinone] 1 alpha subcomplex subunit 13</fullName>
    </recommendedName>
</protein>
<comment type="function">
    <text evidence="11">Complex I functions in the transfer of electrons from NADH to the respiratory chain. Accessory subunit of the mitochondrial membrane respiratory chain NADH dehydrogenase (Complex I), that is believed not to be involved in catalysis.</text>
</comment>
<evidence type="ECO:0000256" key="10">
    <source>
        <dbReference type="ARBA" id="ARBA00023136"/>
    </source>
</evidence>
<keyword evidence="3 11" id="KW-0813">Transport</keyword>
<keyword evidence="10 11" id="KW-0472">Membrane</keyword>
<proteinExistence type="inferred from homology"/>
<keyword evidence="6 11" id="KW-0999">Mitochondrion inner membrane</keyword>
<evidence type="ECO:0000256" key="12">
    <source>
        <dbReference type="SAM" id="MobiDB-lite"/>
    </source>
</evidence>
<dbReference type="PANTHER" id="PTHR12966:SF0">
    <property type="entry name" value="NADH DEHYDROGENASE [UBIQUINONE] 1 ALPHA SUBCOMPLEX SUBUNIT 13"/>
    <property type="match status" value="1"/>
</dbReference>
<evidence type="ECO:0000313" key="13">
    <source>
        <dbReference type="EMBL" id="KAK1923679.1"/>
    </source>
</evidence>
<comment type="subcellular location">
    <subcellularLocation>
        <location evidence="1 11">Mitochondrion inner membrane</location>
        <topology evidence="1 11">Single-pass membrane protein</topology>
        <orientation evidence="1 11">Matrix side</orientation>
    </subcellularLocation>
</comment>
<feature type="region of interest" description="Disordered" evidence="12">
    <location>
        <begin position="1"/>
        <end position="21"/>
    </location>
</feature>
<evidence type="ECO:0000256" key="6">
    <source>
        <dbReference type="ARBA" id="ARBA00022792"/>
    </source>
</evidence>
<keyword evidence="8 11" id="KW-1133">Transmembrane helix</keyword>
<keyword evidence="9 11" id="KW-0496">Mitochondrion</keyword>
<evidence type="ECO:0000256" key="8">
    <source>
        <dbReference type="ARBA" id="ARBA00022989"/>
    </source>
</evidence>
<keyword evidence="5 11" id="KW-0812">Transmembrane</keyword>
<evidence type="ECO:0000256" key="2">
    <source>
        <dbReference type="ARBA" id="ARBA00007312"/>
    </source>
</evidence>
<evidence type="ECO:0000256" key="5">
    <source>
        <dbReference type="ARBA" id="ARBA00022692"/>
    </source>
</evidence>
<keyword evidence="7 11" id="KW-0249">Electron transport</keyword>
<evidence type="ECO:0000313" key="14">
    <source>
        <dbReference type="Proteomes" id="UP001182556"/>
    </source>
</evidence>
<feature type="transmembrane region" description="Helical" evidence="11">
    <location>
        <begin position="37"/>
        <end position="56"/>
    </location>
</feature>
<comment type="caution">
    <text evidence="13">The sequence shown here is derived from an EMBL/GenBank/DDBJ whole genome shotgun (WGS) entry which is preliminary data.</text>
</comment>
<evidence type="ECO:0000256" key="7">
    <source>
        <dbReference type="ARBA" id="ARBA00022982"/>
    </source>
</evidence>
<keyword evidence="4 11" id="KW-0679">Respiratory chain</keyword>
<dbReference type="PANTHER" id="PTHR12966">
    <property type="entry name" value="NADH DEHYDROGENASE UBIQUINONE 1 ALPHA SUBCOMPLEX SUBUNIT 13"/>
    <property type="match status" value="1"/>
</dbReference>
<dbReference type="Proteomes" id="UP001182556">
    <property type="component" value="Unassembled WGS sequence"/>
</dbReference>
<comment type="similarity">
    <text evidence="2 11">Belongs to the complex I NDUFA13 subunit family.</text>
</comment>
<evidence type="ECO:0000256" key="1">
    <source>
        <dbReference type="ARBA" id="ARBA00004298"/>
    </source>
</evidence>
<keyword evidence="14" id="KW-1185">Reference proteome</keyword>
<dbReference type="GO" id="GO:0005743">
    <property type="term" value="C:mitochondrial inner membrane"/>
    <property type="evidence" value="ECO:0007669"/>
    <property type="project" value="UniProtKB-SubCell"/>
</dbReference>
<dbReference type="Pfam" id="PF06212">
    <property type="entry name" value="GRIM-19"/>
    <property type="match status" value="1"/>
</dbReference>
<reference evidence="13" key="1">
    <citation type="submission" date="2023-02" db="EMBL/GenBank/DDBJ databases">
        <title>Identification and recombinant expression of a fungal hydrolase from Papiliotrema laurentii that hydrolyzes apple cutin and clears colloidal polyester polyurethane.</title>
        <authorList>
            <consortium name="DOE Joint Genome Institute"/>
            <person name="Roman V.A."/>
            <person name="Bojanowski C."/>
            <person name="Crable B.R."/>
            <person name="Wagner D.N."/>
            <person name="Hung C.S."/>
            <person name="Nadeau L.J."/>
            <person name="Schratz L."/>
            <person name="Haridas S."/>
            <person name="Pangilinan J."/>
            <person name="Lipzen A."/>
            <person name="Na H."/>
            <person name="Yan M."/>
            <person name="Ng V."/>
            <person name="Grigoriev I.V."/>
            <person name="Spatafora J.W."/>
            <person name="Barlow D."/>
            <person name="Biffinger J."/>
            <person name="Kelley-Loughnane N."/>
            <person name="Varaljay V.A."/>
            <person name="Crookes-Goodson W.J."/>
        </authorList>
    </citation>
    <scope>NUCLEOTIDE SEQUENCE</scope>
    <source>
        <strain evidence="13">5307AH</strain>
    </source>
</reference>
<evidence type="ECO:0000256" key="11">
    <source>
        <dbReference type="RuleBase" id="RU368034"/>
    </source>
</evidence>
<dbReference type="GO" id="GO:0045271">
    <property type="term" value="C:respiratory chain complex I"/>
    <property type="evidence" value="ECO:0007669"/>
    <property type="project" value="UniProtKB-UniRule"/>
</dbReference>